<dbReference type="AlphaFoldDB" id="A0AAF0BLG1"/>
<proteinExistence type="inferred from homology"/>
<dbReference type="KEGG" id="gso:PH603_06660"/>
<evidence type="ECO:0000313" key="5">
    <source>
        <dbReference type="EMBL" id="WCL55439.1"/>
    </source>
</evidence>
<evidence type="ECO:0000256" key="3">
    <source>
        <dbReference type="SAM" id="MobiDB-lite"/>
    </source>
</evidence>
<evidence type="ECO:0000256" key="2">
    <source>
        <dbReference type="SAM" id="Coils"/>
    </source>
</evidence>
<dbReference type="RefSeq" id="WP_289505250.1">
    <property type="nucleotide sequence ID" value="NZ_CP116805.1"/>
</dbReference>
<dbReference type="NCBIfam" id="TIGR01730">
    <property type="entry name" value="RND_mfp"/>
    <property type="match status" value="1"/>
</dbReference>
<gene>
    <name evidence="5" type="ORF">PH603_06660</name>
</gene>
<evidence type="ECO:0000259" key="4">
    <source>
        <dbReference type="Pfam" id="PF25876"/>
    </source>
</evidence>
<feature type="domain" description="Multidrug resistance protein MdtA-like alpha-helical hairpin" evidence="4">
    <location>
        <begin position="115"/>
        <end position="182"/>
    </location>
</feature>
<dbReference type="InterPro" id="IPR006143">
    <property type="entry name" value="RND_pump_MFP"/>
</dbReference>
<dbReference type="InterPro" id="IPR058624">
    <property type="entry name" value="MdtA-like_HH"/>
</dbReference>
<protein>
    <submittedName>
        <fullName evidence="5">Efflux RND transporter periplasmic adaptor subunit</fullName>
    </submittedName>
</protein>
<dbReference type="Proteomes" id="UP001217500">
    <property type="component" value="Chromosome"/>
</dbReference>
<sequence length="386" mass="40800">MRQLPALTRRRVAFMAAGLGITALLAVRLIAAAPDEEQAKAGLSRVLPVNVAEVSIEDHYMARRSFTGRVVAGRLSALAFEQGGTLASVAVDLGDRVKKGDVIARLDAARLQASLAQLKAERAEANASLNLANVTLARTEDMFKNGHVSAQRLDEAQANHATVIARLARVDAAIRAMEVDLAKATLKAPFDATVTARYLDEGVIVGPGAPVVELTENGRIEAHIGMPQNHAEAIAGGAPYQLFDGSRHEIKGGTVRGLVPVITGQTRTMLVTFDLPEGSAARGELVNAVIEDRRAGTGTWLPLRAITADVRGLWRVFKIVDGAAGTEARIENVQVLYTNGDRVFVTGSISNGDKIIADGTERLAPGQRVAAVDSTTQSASAAEPRS</sequence>
<reference evidence="5" key="1">
    <citation type="submission" date="2023-01" db="EMBL/GenBank/DDBJ databases">
        <title>The genome sequence of Kordiimonadaceae bacterium 6D33.</title>
        <authorList>
            <person name="Liu Y."/>
        </authorList>
    </citation>
    <scope>NUCLEOTIDE SEQUENCE</scope>
    <source>
        <strain evidence="5">6D33</strain>
    </source>
</reference>
<keyword evidence="2" id="KW-0175">Coiled coil</keyword>
<evidence type="ECO:0000313" key="6">
    <source>
        <dbReference type="Proteomes" id="UP001217500"/>
    </source>
</evidence>
<name>A0AAF0BLG1_9PROT</name>
<dbReference type="Gene3D" id="2.40.420.20">
    <property type="match status" value="1"/>
</dbReference>
<dbReference type="Gene3D" id="2.40.30.170">
    <property type="match status" value="1"/>
</dbReference>
<feature type="coiled-coil region" evidence="2">
    <location>
        <begin position="106"/>
        <end position="135"/>
    </location>
</feature>
<dbReference type="Gene3D" id="2.40.50.100">
    <property type="match status" value="1"/>
</dbReference>
<dbReference type="EMBL" id="CP116805">
    <property type="protein sequence ID" value="WCL55439.1"/>
    <property type="molecule type" value="Genomic_DNA"/>
</dbReference>
<dbReference type="Gene3D" id="1.10.287.470">
    <property type="entry name" value="Helix hairpin bin"/>
    <property type="match status" value="1"/>
</dbReference>
<accession>A0AAF0BLG1</accession>
<dbReference type="GO" id="GO:1990281">
    <property type="term" value="C:efflux pump complex"/>
    <property type="evidence" value="ECO:0007669"/>
    <property type="project" value="TreeGrafter"/>
</dbReference>
<dbReference type="PANTHER" id="PTHR30469:SF11">
    <property type="entry name" value="BLL4320 PROTEIN"/>
    <property type="match status" value="1"/>
</dbReference>
<feature type="region of interest" description="Disordered" evidence="3">
    <location>
        <begin position="366"/>
        <end position="386"/>
    </location>
</feature>
<dbReference type="GO" id="GO:0015562">
    <property type="term" value="F:efflux transmembrane transporter activity"/>
    <property type="evidence" value="ECO:0007669"/>
    <property type="project" value="TreeGrafter"/>
</dbReference>
<comment type="similarity">
    <text evidence="1">Belongs to the membrane fusion protein (MFP) (TC 8.A.1) family.</text>
</comment>
<dbReference type="PANTHER" id="PTHR30469">
    <property type="entry name" value="MULTIDRUG RESISTANCE PROTEIN MDTA"/>
    <property type="match status" value="1"/>
</dbReference>
<evidence type="ECO:0000256" key="1">
    <source>
        <dbReference type="ARBA" id="ARBA00009477"/>
    </source>
</evidence>
<dbReference type="Pfam" id="PF25876">
    <property type="entry name" value="HH_MFP_RND"/>
    <property type="match status" value="1"/>
</dbReference>
<organism evidence="5 6">
    <name type="scientific">Gimibacter soli</name>
    <dbReference type="NCBI Taxonomy" id="3024400"/>
    <lineage>
        <taxon>Bacteria</taxon>
        <taxon>Pseudomonadati</taxon>
        <taxon>Pseudomonadota</taxon>
        <taxon>Alphaproteobacteria</taxon>
        <taxon>Kordiimonadales</taxon>
        <taxon>Temperatibacteraceae</taxon>
        <taxon>Gimibacter</taxon>
    </lineage>
</organism>
<keyword evidence="6" id="KW-1185">Reference proteome</keyword>
<dbReference type="SUPFAM" id="SSF111369">
    <property type="entry name" value="HlyD-like secretion proteins"/>
    <property type="match status" value="1"/>
</dbReference>